<reference evidence="1" key="1">
    <citation type="submission" date="2020-11" db="EMBL/GenBank/DDBJ databases">
        <authorList>
            <person name="Tran Van P."/>
        </authorList>
    </citation>
    <scope>NUCLEOTIDE SEQUENCE</scope>
</reference>
<organism evidence="1">
    <name type="scientific">Timema tahoe</name>
    <dbReference type="NCBI Taxonomy" id="61484"/>
    <lineage>
        <taxon>Eukaryota</taxon>
        <taxon>Metazoa</taxon>
        <taxon>Ecdysozoa</taxon>
        <taxon>Arthropoda</taxon>
        <taxon>Hexapoda</taxon>
        <taxon>Insecta</taxon>
        <taxon>Pterygota</taxon>
        <taxon>Neoptera</taxon>
        <taxon>Polyneoptera</taxon>
        <taxon>Phasmatodea</taxon>
        <taxon>Timematodea</taxon>
        <taxon>Timematoidea</taxon>
        <taxon>Timematidae</taxon>
        <taxon>Timema</taxon>
    </lineage>
</organism>
<sequence length="76" mass="8732">MRVFYLNNFYSSITKLARLMFQQHGIQRRVLSNSPQRVAECLSQLLHFATSPGAPQHVQLSSLHLLVQLLSQQLQL</sequence>
<evidence type="ECO:0000313" key="1">
    <source>
        <dbReference type="EMBL" id="CAD7454956.1"/>
    </source>
</evidence>
<gene>
    <name evidence="1" type="ORF">TTEB3V08_LOCUS3045</name>
</gene>
<dbReference type="AlphaFoldDB" id="A0A7R9FKJ3"/>
<accession>A0A7R9FKJ3</accession>
<name>A0A7R9FKJ3_9NEOP</name>
<proteinExistence type="predicted"/>
<protein>
    <submittedName>
        <fullName evidence="1">Uncharacterized protein</fullName>
    </submittedName>
</protein>
<dbReference type="EMBL" id="OE000760">
    <property type="protein sequence ID" value="CAD7454956.1"/>
    <property type="molecule type" value="Genomic_DNA"/>
</dbReference>